<dbReference type="AlphaFoldDB" id="E3I570"/>
<comment type="subcellular location">
    <subcellularLocation>
        <location evidence="1">Cell outer membrane</location>
    </subcellularLocation>
</comment>
<dbReference type="HOGENOM" id="CLU_854748_0_0_5"/>
<keyword evidence="6" id="KW-0732">Signal</keyword>
<dbReference type="EMBL" id="CP002292">
    <property type="protein sequence ID" value="ADP70520.1"/>
    <property type="molecule type" value="Genomic_DNA"/>
</dbReference>
<evidence type="ECO:0000256" key="6">
    <source>
        <dbReference type="SAM" id="SignalP"/>
    </source>
</evidence>
<evidence type="ECO:0000256" key="5">
    <source>
        <dbReference type="PROSITE-ProRule" id="PRU00473"/>
    </source>
</evidence>
<evidence type="ECO:0000256" key="2">
    <source>
        <dbReference type="ARBA" id="ARBA00023136"/>
    </source>
</evidence>
<feature type="chain" id="PRO_5003172247" evidence="6">
    <location>
        <begin position="25"/>
        <end position="302"/>
    </location>
</feature>
<feature type="domain" description="OmpA-like" evidence="7">
    <location>
        <begin position="183"/>
        <end position="302"/>
    </location>
</feature>
<keyword evidence="9" id="KW-1185">Reference proteome</keyword>
<accession>E3I570</accession>
<dbReference type="PANTHER" id="PTHR30329:SF21">
    <property type="entry name" value="LIPOPROTEIN YIAD-RELATED"/>
    <property type="match status" value="1"/>
</dbReference>
<reference evidence="9" key="1">
    <citation type="journal article" date="2011" name="J. Bacteriol.">
        <title>Genome sequences of eight morphologically diverse alphaproteobacteria.</title>
        <authorList>
            <consortium name="US DOE Joint Genome Institute"/>
            <person name="Brown P.J."/>
            <person name="Kysela D.T."/>
            <person name="Buechlein A."/>
            <person name="Hemmerich C."/>
            <person name="Brun Y.V."/>
        </authorList>
    </citation>
    <scope>NUCLEOTIDE SEQUENCE [LARGE SCALE GENOMIC DNA]</scope>
    <source>
        <strain evidence="9">ATCC 17100 / ATH 3.1.1 / DSM 162 / LMG 4299</strain>
    </source>
</reference>
<evidence type="ECO:0000313" key="9">
    <source>
        <dbReference type="Proteomes" id="UP000001399"/>
    </source>
</evidence>
<name>E3I570_RHOVT</name>
<protein>
    <submittedName>
        <fullName evidence="8">OmpA/MotB domain protein</fullName>
    </submittedName>
</protein>
<dbReference type="KEGG" id="rva:Rvan_1258"/>
<dbReference type="PANTHER" id="PTHR30329">
    <property type="entry name" value="STATOR ELEMENT OF FLAGELLAR MOTOR COMPLEX"/>
    <property type="match status" value="1"/>
</dbReference>
<dbReference type="PROSITE" id="PS51123">
    <property type="entry name" value="OMPA_2"/>
    <property type="match status" value="1"/>
</dbReference>
<dbReference type="InterPro" id="IPR019734">
    <property type="entry name" value="TPR_rpt"/>
</dbReference>
<gene>
    <name evidence="8" type="ordered locus">Rvan_1258</name>
</gene>
<sequence length="302" mass="33092">MGAIGRKSVATVAAALAIAAPAYAQDECAAFRARFEAALTVPDFRGAIAVENEIALSGACGNERNPLRAKRAGRQIESAEALKKSPAHQKEREALLFQADEPGLLWTAAYAIGELHMEKKRYKEAVQAFERSITLAGGNKTNPVSPAIIEDLVKASYEARAFADGYVSVAHNTRGGVGGSLDRGIPVRKVPLPIQFETDRDELTPVGRQYADELAAAINEQRPAVIILEGHTDERGTDAHNMDLSKRRVERVAAYLKREKGVAARIETRARGKTEPYVPQNASNLTNEQLWELNRRVVWQRN</sequence>
<dbReference type="SUPFAM" id="SSF103088">
    <property type="entry name" value="OmpA-like"/>
    <property type="match status" value="1"/>
</dbReference>
<dbReference type="CDD" id="cd07185">
    <property type="entry name" value="OmpA_C-like"/>
    <property type="match status" value="1"/>
</dbReference>
<dbReference type="PROSITE" id="PS50005">
    <property type="entry name" value="TPR"/>
    <property type="match status" value="1"/>
</dbReference>
<dbReference type="InterPro" id="IPR050330">
    <property type="entry name" value="Bact_OuterMem_StrucFunc"/>
</dbReference>
<dbReference type="InterPro" id="IPR006665">
    <property type="entry name" value="OmpA-like"/>
</dbReference>
<dbReference type="RefSeq" id="WP_013418923.1">
    <property type="nucleotide sequence ID" value="NC_014664.1"/>
</dbReference>
<dbReference type="GO" id="GO:0009279">
    <property type="term" value="C:cell outer membrane"/>
    <property type="evidence" value="ECO:0007669"/>
    <property type="project" value="UniProtKB-SubCell"/>
</dbReference>
<evidence type="ECO:0000259" key="7">
    <source>
        <dbReference type="PROSITE" id="PS51123"/>
    </source>
</evidence>
<keyword evidence="2 5" id="KW-0472">Membrane</keyword>
<evidence type="ECO:0000256" key="1">
    <source>
        <dbReference type="ARBA" id="ARBA00004442"/>
    </source>
</evidence>
<evidence type="ECO:0000313" key="8">
    <source>
        <dbReference type="EMBL" id="ADP70520.1"/>
    </source>
</evidence>
<dbReference type="InterPro" id="IPR006664">
    <property type="entry name" value="OMP_bac"/>
</dbReference>
<dbReference type="STRING" id="648757.Rvan_1258"/>
<evidence type="ECO:0000256" key="3">
    <source>
        <dbReference type="ARBA" id="ARBA00023237"/>
    </source>
</evidence>
<keyword evidence="4" id="KW-0802">TPR repeat</keyword>
<dbReference type="Gene3D" id="3.30.1330.60">
    <property type="entry name" value="OmpA-like domain"/>
    <property type="match status" value="1"/>
</dbReference>
<dbReference type="InterPro" id="IPR036737">
    <property type="entry name" value="OmpA-like_sf"/>
</dbReference>
<feature type="repeat" description="TPR" evidence="4">
    <location>
        <begin position="106"/>
        <end position="139"/>
    </location>
</feature>
<feature type="signal peptide" evidence="6">
    <location>
        <begin position="1"/>
        <end position="24"/>
    </location>
</feature>
<dbReference type="OrthoDB" id="9814546at2"/>
<organism evidence="8 9">
    <name type="scientific">Rhodomicrobium vannielii (strain ATCC 17100 / DSM 162 / LMG 4299 / NCIMB 10020 / ATH 3.1.1)</name>
    <dbReference type="NCBI Taxonomy" id="648757"/>
    <lineage>
        <taxon>Bacteria</taxon>
        <taxon>Pseudomonadati</taxon>
        <taxon>Pseudomonadota</taxon>
        <taxon>Alphaproteobacteria</taxon>
        <taxon>Hyphomicrobiales</taxon>
        <taxon>Hyphomicrobiaceae</taxon>
        <taxon>Rhodomicrobium</taxon>
    </lineage>
</organism>
<dbReference type="Pfam" id="PF00691">
    <property type="entry name" value="OmpA"/>
    <property type="match status" value="1"/>
</dbReference>
<dbReference type="eggNOG" id="COG2885">
    <property type="taxonomic scope" value="Bacteria"/>
</dbReference>
<evidence type="ECO:0000256" key="4">
    <source>
        <dbReference type="PROSITE-ProRule" id="PRU00339"/>
    </source>
</evidence>
<dbReference type="Proteomes" id="UP000001399">
    <property type="component" value="Chromosome"/>
</dbReference>
<keyword evidence="3" id="KW-0998">Cell outer membrane</keyword>
<proteinExistence type="predicted"/>
<dbReference type="PRINTS" id="PR01021">
    <property type="entry name" value="OMPADOMAIN"/>
</dbReference>